<sequence>MSIYPPTTIVDPGDTFTVFIFSDDDSIDYNGYETILRFDSSALAFVSAEEESLMTEFCNNRFWRVRPGPDSIYIGHGFLCPYTNVTGPGALSSLTFEALSEGRTAISADFFWFTRAGIYIKEVTWRGGAILVGPTAGVDEERTGARNAFEIKPNPGRAFDIGVEFVSPAYRDQRASLKVYDVSGRQLRNLWDGPAGGDGLRVHWDGTDGCGRVMPPGIYFLVFSTDSGEEARKLVVVR</sequence>
<dbReference type="NCBIfam" id="TIGR04183">
    <property type="entry name" value="Por_Secre_tail"/>
    <property type="match status" value="1"/>
</dbReference>
<proteinExistence type="predicted"/>
<dbReference type="Gene3D" id="2.60.40.4070">
    <property type="match status" value="1"/>
</dbReference>
<evidence type="ECO:0000313" key="1">
    <source>
        <dbReference type="EMBL" id="MFC1799951.1"/>
    </source>
</evidence>
<keyword evidence="2" id="KW-1185">Reference proteome</keyword>
<reference evidence="1 2" key="1">
    <citation type="submission" date="2024-09" db="EMBL/GenBank/DDBJ databases">
        <authorList>
            <person name="D'Angelo T."/>
        </authorList>
    </citation>
    <scope>NUCLEOTIDE SEQUENCE [LARGE SCALE GENOMIC DNA]</scope>
    <source>
        <strain evidence="1">SAG AM-311-F02</strain>
    </source>
</reference>
<gene>
    <name evidence="1" type="ORF">ACFL2Z_03465</name>
</gene>
<dbReference type="Gene3D" id="2.60.40.680">
    <property type="match status" value="1"/>
</dbReference>
<dbReference type="CDD" id="cd08547">
    <property type="entry name" value="Type_II_cohesin"/>
    <property type="match status" value="1"/>
</dbReference>
<organism evidence="1 2">
    <name type="scientific">Eiseniibacteriota bacterium</name>
    <dbReference type="NCBI Taxonomy" id="2212470"/>
    <lineage>
        <taxon>Bacteria</taxon>
        <taxon>Candidatus Eiseniibacteriota</taxon>
    </lineage>
</organism>
<dbReference type="Proteomes" id="UP001594288">
    <property type="component" value="Unassembled WGS sequence"/>
</dbReference>
<dbReference type="SUPFAM" id="SSF49384">
    <property type="entry name" value="Carbohydrate-binding domain"/>
    <property type="match status" value="1"/>
</dbReference>
<name>A0ABV6YPE5_UNCEI</name>
<accession>A0ABV6YPE5</accession>
<dbReference type="EMBL" id="JBHPEI010000047">
    <property type="protein sequence ID" value="MFC1799951.1"/>
    <property type="molecule type" value="Genomic_DNA"/>
</dbReference>
<protein>
    <submittedName>
        <fullName evidence="1">T9SS type A sorting domain-containing protein</fullName>
    </submittedName>
</protein>
<dbReference type="InterPro" id="IPR008965">
    <property type="entry name" value="CBM2/CBM3_carb-bd_dom_sf"/>
</dbReference>
<evidence type="ECO:0000313" key="2">
    <source>
        <dbReference type="Proteomes" id="UP001594288"/>
    </source>
</evidence>
<dbReference type="InterPro" id="IPR026444">
    <property type="entry name" value="Secre_tail"/>
</dbReference>
<comment type="caution">
    <text evidence="1">The sequence shown here is derived from an EMBL/GenBank/DDBJ whole genome shotgun (WGS) entry which is preliminary data.</text>
</comment>